<dbReference type="PANTHER" id="PTHR48105">
    <property type="entry name" value="THIOREDOXIN REDUCTASE 1-RELATED-RELATED"/>
    <property type="match status" value="1"/>
</dbReference>
<evidence type="ECO:0000256" key="5">
    <source>
        <dbReference type="ARBA" id="ARBA00023284"/>
    </source>
</evidence>
<comment type="caution">
    <text evidence="8">The sequence shown here is derived from an EMBL/GenBank/DDBJ whole genome shotgun (WGS) entry which is preliminary data.</text>
</comment>
<dbReference type="Proteomes" id="UP000469380">
    <property type="component" value="Unassembled WGS sequence"/>
</dbReference>
<dbReference type="PRINTS" id="PR00368">
    <property type="entry name" value="FADPNR"/>
</dbReference>
<keyword evidence="3" id="KW-0560">Oxidoreductase</keyword>
<evidence type="ECO:0000256" key="1">
    <source>
        <dbReference type="ARBA" id="ARBA00022630"/>
    </source>
</evidence>
<dbReference type="InterPro" id="IPR008255">
    <property type="entry name" value="Pyr_nucl-diS_OxRdtase_2_AS"/>
</dbReference>
<reference evidence="8 9" key="1">
    <citation type="journal article" date="2019" name="Nat. Med.">
        <title>A library of human gut bacterial isolates paired with longitudinal multiomics data enables mechanistic microbiome research.</title>
        <authorList>
            <person name="Poyet M."/>
            <person name="Groussin M."/>
            <person name="Gibbons S.M."/>
            <person name="Avila-Pacheco J."/>
            <person name="Jiang X."/>
            <person name="Kearney S.M."/>
            <person name="Perrotta A.R."/>
            <person name="Berdy B."/>
            <person name="Zhao S."/>
            <person name="Lieberman T.D."/>
            <person name="Swanson P.K."/>
            <person name="Smith M."/>
            <person name="Roesemann S."/>
            <person name="Alexander J.E."/>
            <person name="Rich S.A."/>
            <person name="Livny J."/>
            <person name="Vlamakis H."/>
            <person name="Clish C."/>
            <person name="Bullock K."/>
            <person name="Deik A."/>
            <person name="Scott J."/>
            <person name="Pierce K.A."/>
            <person name="Xavier R.J."/>
            <person name="Alm E.J."/>
        </authorList>
    </citation>
    <scope>NUCLEOTIDE SEQUENCE [LARGE SCALE GENOMIC DNA]</scope>
    <source>
        <strain evidence="8 9">BIOML-A20</strain>
    </source>
</reference>
<dbReference type="InterPro" id="IPR050097">
    <property type="entry name" value="Ferredoxin-NADP_redctase_2"/>
</dbReference>
<evidence type="ECO:0000313" key="9">
    <source>
        <dbReference type="Proteomes" id="UP000469380"/>
    </source>
</evidence>
<keyword evidence="4" id="KW-1015">Disulfide bond</keyword>
<dbReference type="InterPro" id="IPR036188">
    <property type="entry name" value="FAD/NAD-bd_sf"/>
</dbReference>
<evidence type="ECO:0000256" key="3">
    <source>
        <dbReference type="ARBA" id="ARBA00023002"/>
    </source>
</evidence>
<dbReference type="Gene3D" id="3.50.50.60">
    <property type="entry name" value="FAD/NAD(P)-binding domain"/>
    <property type="match status" value="2"/>
</dbReference>
<dbReference type="EMBL" id="WWSR01000006">
    <property type="protein sequence ID" value="MZJ39300.1"/>
    <property type="molecule type" value="Genomic_DNA"/>
</dbReference>
<proteinExistence type="predicted"/>
<evidence type="ECO:0000256" key="4">
    <source>
        <dbReference type="ARBA" id="ARBA00023157"/>
    </source>
</evidence>
<evidence type="ECO:0000259" key="7">
    <source>
        <dbReference type="Pfam" id="PF07992"/>
    </source>
</evidence>
<keyword evidence="5" id="KW-0676">Redox-active center</keyword>
<keyword evidence="2" id="KW-0274">FAD</keyword>
<gene>
    <name evidence="8" type="ORF">GT464_04920</name>
</gene>
<dbReference type="PROSITE" id="PS00573">
    <property type="entry name" value="PYRIDINE_REDOX_2"/>
    <property type="match status" value="1"/>
</dbReference>
<name>A0A6N9JIJ9_9ACTN</name>
<accession>A0A6N9JIJ9</accession>
<keyword evidence="1" id="KW-0285">Flavoprotein</keyword>
<organism evidence="8 9">
    <name type="scientific">Collinsella aerofaciens</name>
    <dbReference type="NCBI Taxonomy" id="74426"/>
    <lineage>
        <taxon>Bacteria</taxon>
        <taxon>Bacillati</taxon>
        <taxon>Actinomycetota</taxon>
        <taxon>Coriobacteriia</taxon>
        <taxon>Coriobacteriales</taxon>
        <taxon>Coriobacteriaceae</taxon>
        <taxon>Collinsella</taxon>
    </lineage>
</organism>
<dbReference type="Pfam" id="PF07992">
    <property type="entry name" value="Pyr_redox_2"/>
    <property type="match status" value="1"/>
</dbReference>
<dbReference type="InterPro" id="IPR023753">
    <property type="entry name" value="FAD/NAD-binding_dom"/>
</dbReference>
<dbReference type="AlphaFoldDB" id="A0A6N9JIJ9"/>
<evidence type="ECO:0000313" key="8">
    <source>
        <dbReference type="EMBL" id="MZJ39300.1"/>
    </source>
</evidence>
<evidence type="ECO:0000256" key="6">
    <source>
        <dbReference type="ARBA" id="ARBA00048132"/>
    </source>
</evidence>
<feature type="domain" description="FAD/NAD(P)-binding" evidence="7">
    <location>
        <begin position="22"/>
        <end position="313"/>
    </location>
</feature>
<comment type="catalytic activity">
    <reaction evidence="6">
        <text>[thioredoxin]-dithiol + NADP(+) = [thioredoxin]-disulfide + NADPH + H(+)</text>
        <dbReference type="Rhea" id="RHEA:20345"/>
        <dbReference type="Rhea" id="RHEA-COMP:10698"/>
        <dbReference type="Rhea" id="RHEA-COMP:10700"/>
        <dbReference type="ChEBI" id="CHEBI:15378"/>
        <dbReference type="ChEBI" id="CHEBI:29950"/>
        <dbReference type="ChEBI" id="CHEBI:50058"/>
        <dbReference type="ChEBI" id="CHEBI:57783"/>
        <dbReference type="ChEBI" id="CHEBI:58349"/>
        <dbReference type="EC" id="1.8.1.9"/>
    </reaction>
</comment>
<evidence type="ECO:0000256" key="2">
    <source>
        <dbReference type="ARBA" id="ARBA00022827"/>
    </source>
</evidence>
<dbReference type="PRINTS" id="PR00469">
    <property type="entry name" value="PNDRDTASEII"/>
</dbReference>
<protein>
    <submittedName>
        <fullName evidence="8">FAD-dependent oxidoreductase</fullName>
    </submittedName>
</protein>
<sequence length="326" mass="34426">MSTKNDNVSTRGFFMTTDQSVDVAIIGGGPAGYAAAIYAARANLTTTVIEQGMSGGQIATTNEVENYPGIPLLSGAELGERFQQHAEGLGAQVTWSMVTGIDYDADAALFTVHHDMGDTLASSVIACMGATPRPAGFAGEDTYRGRGVSYCATCDGMFFRGKQVFIIGGGNSACEEALFLSDIASSVTIVLRRDQFRAPDGVVRKVLEKDNITVRYQTSIVELSGEAMPTTITFKDNASGETHTDSFEPGSFGIFVFTGTQPHTELVEHLVDLAPDGGILTDESMATRTPGLFAAGDIRSKRLRQVVTAVSDGAIAATSAYAFLRG</sequence>
<dbReference type="GO" id="GO:0004791">
    <property type="term" value="F:thioredoxin-disulfide reductase (NADPH) activity"/>
    <property type="evidence" value="ECO:0007669"/>
    <property type="project" value="UniProtKB-EC"/>
</dbReference>
<dbReference type="SUPFAM" id="SSF51905">
    <property type="entry name" value="FAD/NAD(P)-binding domain"/>
    <property type="match status" value="1"/>
</dbReference>